<feature type="transmembrane region" description="Helical" evidence="1">
    <location>
        <begin position="6"/>
        <end position="28"/>
    </location>
</feature>
<sequence length="111" mass="12880">MEEIFAYTIVSLLIISIISTFVFGFIAVRTLLKLREIHLKATGVMVPCTFRIFGDEEYFAVKADDLIENSKIKDEEEISFFSEDELKERIQMLIQEDFKLPRERKAGALNL</sequence>
<organism evidence="2 3">
    <name type="scientific">Leptospira licerasiae str. MMD4847</name>
    <dbReference type="NCBI Taxonomy" id="1049971"/>
    <lineage>
        <taxon>Bacteria</taxon>
        <taxon>Pseudomonadati</taxon>
        <taxon>Spirochaetota</taxon>
        <taxon>Spirochaetia</taxon>
        <taxon>Leptospirales</taxon>
        <taxon>Leptospiraceae</taxon>
        <taxon>Leptospira</taxon>
    </lineage>
</organism>
<proteinExistence type="predicted"/>
<evidence type="ECO:0000313" key="3">
    <source>
        <dbReference type="Proteomes" id="UP000018720"/>
    </source>
</evidence>
<name>A0ABP2RCV7_9LEPT</name>
<keyword evidence="1" id="KW-1133">Transmembrane helix</keyword>
<keyword evidence="1" id="KW-0812">Transmembrane</keyword>
<evidence type="ECO:0000313" key="2">
    <source>
        <dbReference type="EMBL" id="EJZ42315.1"/>
    </source>
</evidence>
<keyword evidence="1" id="KW-0472">Membrane</keyword>
<reference evidence="2 3" key="1">
    <citation type="submission" date="2012-08" db="EMBL/GenBank/DDBJ databases">
        <authorList>
            <person name="Harkins D.M."/>
            <person name="Durkin A.S."/>
            <person name="Selengut J.D."/>
            <person name="Sanka R."/>
            <person name="DePew J."/>
            <person name="Purushe J."/>
            <person name="Matthias M.A."/>
            <person name="Vinetz J.M."/>
            <person name="Sutton G.G."/>
            <person name="Nelson W.C."/>
            <person name="Fouts D.E."/>
        </authorList>
    </citation>
    <scope>NUCLEOTIDE SEQUENCE [LARGE SCALE GENOMIC DNA]</scope>
    <source>
        <strain evidence="2 3">MMD4847</strain>
    </source>
</reference>
<protein>
    <submittedName>
        <fullName evidence="2">Uncharacterized protein</fullName>
    </submittedName>
</protein>
<accession>A0ABP2RCV7</accession>
<gene>
    <name evidence="2" type="ORF">LEP1GSC178_0076</name>
</gene>
<dbReference type="RefSeq" id="WP_008591875.1">
    <property type="nucleotide sequence ID" value="NZ_AHOM02000005.1"/>
</dbReference>
<evidence type="ECO:0000256" key="1">
    <source>
        <dbReference type="SAM" id="Phobius"/>
    </source>
</evidence>
<dbReference type="EMBL" id="AHOM02000005">
    <property type="protein sequence ID" value="EJZ42315.1"/>
    <property type="molecule type" value="Genomic_DNA"/>
</dbReference>
<dbReference type="Proteomes" id="UP000018720">
    <property type="component" value="Unassembled WGS sequence"/>
</dbReference>
<keyword evidence="3" id="KW-1185">Reference proteome</keyword>
<comment type="caution">
    <text evidence="2">The sequence shown here is derived from an EMBL/GenBank/DDBJ whole genome shotgun (WGS) entry which is preliminary data.</text>
</comment>